<sequence length="45" mass="5092">MNNDLADALAQIEQLPLEQRADGYQGVYDQMKTRLEQVDAQRPSA</sequence>
<evidence type="ECO:0000313" key="1">
    <source>
        <dbReference type="EMBL" id="CAB4572210.1"/>
    </source>
</evidence>
<accession>A0A6J6E6L2</accession>
<dbReference type="EMBL" id="CAEZTD010000141">
    <property type="protein sequence ID" value="CAB4572210.1"/>
    <property type="molecule type" value="Genomic_DNA"/>
</dbReference>
<gene>
    <name evidence="1" type="ORF">UFOPK1591_01364</name>
</gene>
<proteinExistence type="predicted"/>
<dbReference type="AlphaFoldDB" id="A0A6J6E6L2"/>
<protein>
    <submittedName>
        <fullName evidence="1">Unannotated protein</fullName>
    </submittedName>
</protein>
<name>A0A6J6E6L2_9ZZZZ</name>
<organism evidence="1">
    <name type="scientific">freshwater metagenome</name>
    <dbReference type="NCBI Taxonomy" id="449393"/>
    <lineage>
        <taxon>unclassified sequences</taxon>
        <taxon>metagenomes</taxon>
        <taxon>ecological metagenomes</taxon>
    </lineage>
</organism>
<reference evidence="1" key="1">
    <citation type="submission" date="2020-05" db="EMBL/GenBank/DDBJ databases">
        <authorList>
            <person name="Chiriac C."/>
            <person name="Salcher M."/>
            <person name="Ghai R."/>
            <person name="Kavagutti S V."/>
        </authorList>
    </citation>
    <scope>NUCLEOTIDE SEQUENCE</scope>
</reference>